<accession>A0A8K0MVI3</accession>
<reference evidence="3" key="1">
    <citation type="journal article" date="2017" name="Gigascience">
        <title>The genome draft of coconut (Cocos nucifera).</title>
        <authorList>
            <person name="Xiao Y."/>
            <person name="Xu P."/>
            <person name="Fan H."/>
            <person name="Baudouin L."/>
            <person name="Xia W."/>
            <person name="Bocs S."/>
            <person name="Xu J."/>
            <person name="Li Q."/>
            <person name="Guo A."/>
            <person name="Zhou L."/>
            <person name="Li J."/>
            <person name="Wu Y."/>
            <person name="Ma Z."/>
            <person name="Armero A."/>
            <person name="Issali A.E."/>
            <person name="Liu N."/>
            <person name="Peng M."/>
            <person name="Yang Y."/>
        </authorList>
    </citation>
    <scope>NUCLEOTIDE SEQUENCE</scope>
    <source>
        <tissue evidence="3">Spear leaf of Hainan Tall coconut</tissue>
    </source>
</reference>
<keyword evidence="4" id="KW-1185">Reference proteome</keyword>
<sequence>MGFCELAEPQEAVLKDPPLDQRLKQDLKVLCGFEVLELKELLFEQTLFNVGISQVGPEGTIDSLPYNHSSFVFRNPTLVDGLALQIARMDPSLPKALGLKTLRKRKAEKIGAKSAYARVELLLAPPTFEIKESEPQDIDDFQIVQVQHDSSSSVPEGQRSHVKCLFSEAILSLPAPNVSNHFSKKEPTEASRTFGPHRPDFRPKQQDKMEVEMLKIAKDKVSKAVEEASTRADAAEKRAQDAEAALEKSIKENLRLSGVVDKFRASKEYEDKKAKFAVNAYDEGKRFSRSGVASHYPELNLDFLDETLGVTVAGVAKARANLENAS</sequence>
<evidence type="ECO:0000256" key="2">
    <source>
        <dbReference type="SAM" id="MobiDB-lite"/>
    </source>
</evidence>
<evidence type="ECO:0000313" key="4">
    <source>
        <dbReference type="Proteomes" id="UP000797356"/>
    </source>
</evidence>
<gene>
    <name evidence="3" type="ORF">COCNU_01G016220</name>
</gene>
<evidence type="ECO:0000313" key="3">
    <source>
        <dbReference type="EMBL" id="KAG1327688.1"/>
    </source>
</evidence>
<dbReference type="Proteomes" id="UP000797356">
    <property type="component" value="Chromosome 1"/>
</dbReference>
<feature type="region of interest" description="Disordered" evidence="2">
    <location>
        <begin position="178"/>
        <end position="203"/>
    </location>
</feature>
<protein>
    <submittedName>
        <fullName evidence="3">Uncharacterized protein</fullName>
    </submittedName>
</protein>
<name>A0A8K0MVI3_COCNU</name>
<evidence type="ECO:0000256" key="1">
    <source>
        <dbReference type="SAM" id="Coils"/>
    </source>
</evidence>
<organism evidence="3 4">
    <name type="scientific">Cocos nucifera</name>
    <name type="common">Coconut palm</name>
    <dbReference type="NCBI Taxonomy" id="13894"/>
    <lineage>
        <taxon>Eukaryota</taxon>
        <taxon>Viridiplantae</taxon>
        <taxon>Streptophyta</taxon>
        <taxon>Embryophyta</taxon>
        <taxon>Tracheophyta</taxon>
        <taxon>Spermatophyta</taxon>
        <taxon>Magnoliopsida</taxon>
        <taxon>Liliopsida</taxon>
        <taxon>Arecaceae</taxon>
        <taxon>Arecoideae</taxon>
        <taxon>Cocoseae</taxon>
        <taxon>Attaleinae</taxon>
        <taxon>Cocos</taxon>
    </lineage>
</organism>
<proteinExistence type="predicted"/>
<dbReference type="EMBL" id="CM017872">
    <property type="protein sequence ID" value="KAG1327688.1"/>
    <property type="molecule type" value="Genomic_DNA"/>
</dbReference>
<feature type="coiled-coil region" evidence="1">
    <location>
        <begin position="218"/>
        <end position="252"/>
    </location>
</feature>
<comment type="caution">
    <text evidence="3">The sequence shown here is derived from an EMBL/GenBank/DDBJ whole genome shotgun (WGS) entry which is preliminary data.</text>
</comment>
<dbReference type="AlphaFoldDB" id="A0A8K0MVI3"/>
<keyword evidence="1" id="KW-0175">Coiled coil</keyword>
<reference evidence="3" key="2">
    <citation type="submission" date="2019-07" db="EMBL/GenBank/DDBJ databases">
        <authorList>
            <person name="Yang Y."/>
            <person name="Bocs S."/>
            <person name="Baudouin L."/>
        </authorList>
    </citation>
    <scope>NUCLEOTIDE SEQUENCE</scope>
    <source>
        <tissue evidence="3">Spear leaf of Hainan Tall coconut</tissue>
    </source>
</reference>